<evidence type="ECO:0000256" key="6">
    <source>
        <dbReference type="SAM" id="Phobius"/>
    </source>
</evidence>
<dbReference type="Gene3D" id="1.20.1250.20">
    <property type="entry name" value="MFS general substrate transporter like domains"/>
    <property type="match status" value="1"/>
</dbReference>
<keyword evidence="4 6" id="KW-1133">Transmembrane helix</keyword>
<feature type="transmembrane region" description="Helical" evidence="6">
    <location>
        <begin position="24"/>
        <end position="44"/>
    </location>
</feature>
<feature type="transmembrane region" description="Helical" evidence="6">
    <location>
        <begin position="81"/>
        <end position="102"/>
    </location>
</feature>
<accession>A0A5N6QFD6</accession>
<keyword evidence="3 6" id="KW-0812">Transmembrane</keyword>
<feature type="transmembrane region" description="Helical" evidence="6">
    <location>
        <begin position="434"/>
        <end position="466"/>
    </location>
</feature>
<dbReference type="GO" id="GO:0006857">
    <property type="term" value="P:oligopeptide transport"/>
    <property type="evidence" value="ECO:0007669"/>
    <property type="project" value="InterPro"/>
</dbReference>
<keyword evidence="5 6" id="KW-0472">Membrane</keyword>
<proteinExistence type="inferred from homology"/>
<feature type="transmembrane region" description="Helical" evidence="6">
    <location>
        <begin position="396"/>
        <end position="414"/>
    </location>
</feature>
<feature type="transmembrane region" description="Helical" evidence="6">
    <location>
        <begin position="320"/>
        <end position="343"/>
    </location>
</feature>
<dbReference type="SUPFAM" id="SSF103473">
    <property type="entry name" value="MFS general substrate transporter"/>
    <property type="match status" value="1"/>
</dbReference>
<dbReference type="CDD" id="cd17416">
    <property type="entry name" value="MFS_NPF1_2"/>
    <property type="match status" value="1"/>
</dbReference>
<evidence type="ECO:0000313" key="8">
    <source>
        <dbReference type="Proteomes" id="UP000327013"/>
    </source>
</evidence>
<dbReference type="InterPro" id="IPR018456">
    <property type="entry name" value="PTR2_symporter_CS"/>
</dbReference>
<dbReference type="Pfam" id="PF00854">
    <property type="entry name" value="PTR2"/>
    <property type="match status" value="1"/>
</dbReference>
<dbReference type="OrthoDB" id="8904098at2759"/>
<feature type="transmembrane region" description="Helical" evidence="6">
    <location>
        <begin position="518"/>
        <end position="535"/>
    </location>
</feature>
<evidence type="ECO:0000313" key="7">
    <source>
        <dbReference type="EMBL" id="KAE7996903.1"/>
    </source>
</evidence>
<feature type="transmembrane region" description="Helical" evidence="6">
    <location>
        <begin position="56"/>
        <end position="75"/>
    </location>
</feature>
<dbReference type="AlphaFoldDB" id="A0A5N6QFD6"/>
<evidence type="ECO:0000256" key="1">
    <source>
        <dbReference type="ARBA" id="ARBA00004141"/>
    </source>
</evidence>
<evidence type="ECO:0000256" key="3">
    <source>
        <dbReference type="ARBA" id="ARBA00022692"/>
    </source>
</evidence>
<reference evidence="7 8" key="1">
    <citation type="submission" date="2019-06" db="EMBL/GenBank/DDBJ databases">
        <title>A chromosomal-level reference genome of Carpinus fangiana (Coryloideae, Betulaceae).</title>
        <authorList>
            <person name="Yang X."/>
            <person name="Wang Z."/>
            <person name="Zhang L."/>
            <person name="Hao G."/>
            <person name="Liu J."/>
            <person name="Yang Y."/>
        </authorList>
    </citation>
    <scope>NUCLEOTIDE SEQUENCE [LARGE SCALE GENOMIC DNA]</scope>
    <source>
        <strain evidence="7">Cfa_2016G</strain>
        <tissue evidence="7">Leaf</tissue>
    </source>
</reference>
<sequence length="555" mass="60770">MEMQQVHEGKLSVETTPREEEGSVMGLSIAAGGWAANLIVFLITEFNVKSIAATKLYNVVLACSSLFPVAGAIMADSFFGSFPVVATFAFVSLLGTIMLTLTATINSLRPARCAIGGSYTCEAPSNLQYAILYMNLTLASLGLGGTRFTIATMGAEQFDKPKEQGAFFSWYYFTLYIGNVISFTAIIYVQDNVGWGLGFGICAIVNAVGLVVLVLGKRFYRHVKPKGSPFISIARVMVASIRKRKVSRASGSLDYYFGATPENMLKLEDGSPTKSFSFLNRAALKTEGDRQIDGSYAISWRLCTVEEVEDLKKLVRIIPIWSTGIYLGTSIGIFTGLTILQALTMDRHLGSHFEIPASSFIVFNLLATSISIFTIDNFLLPTWQNLTRRSLTPLQRIGIGHVINILAMVVSALIETRRLHVVRTHRLMGQSGGLAVPMSALWLVLPLAVMGIGEGFHFPGTVALYYQEFPKSLKSTSTAMVSLLIGIGLYLSTAITDLTDKTTGWLPNNINNGRVDNVFWMMTVIAAINFGYFLCCAKMFKYQHVEDHDDNGLAN</sequence>
<evidence type="ECO:0000256" key="4">
    <source>
        <dbReference type="ARBA" id="ARBA00022989"/>
    </source>
</evidence>
<dbReference type="GO" id="GO:0022857">
    <property type="term" value="F:transmembrane transporter activity"/>
    <property type="evidence" value="ECO:0007669"/>
    <property type="project" value="InterPro"/>
</dbReference>
<dbReference type="PROSITE" id="PS01022">
    <property type="entry name" value="PTR2_1"/>
    <property type="match status" value="1"/>
</dbReference>
<dbReference type="PANTHER" id="PTHR11654">
    <property type="entry name" value="OLIGOPEPTIDE TRANSPORTER-RELATED"/>
    <property type="match status" value="1"/>
</dbReference>
<feature type="transmembrane region" description="Helical" evidence="6">
    <location>
        <begin position="170"/>
        <end position="189"/>
    </location>
</feature>
<evidence type="ECO:0000256" key="5">
    <source>
        <dbReference type="ARBA" id="ARBA00023136"/>
    </source>
</evidence>
<dbReference type="EMBL" id="CM017321">
    <property type="protein sequence ID" value="KAE7996903.1"/>
    <property type="molecule type" value="Genomic_DNA"/>
</dbReference>
<dbReference type="InterPro" id="IPR036259">
    <property type="entry name" value="MFS_trans_sf"/>
</dbReference>
<dbReference type="GO" id="GO:0016020">
    <property type="term" value="C:membrane"/>
    <property type="evidence" value="ECO:0007669"/>
    <property type="project" value="UniProtKB-SubCell"/>
</dbReference>
<keyword evidence="8" id="KW-1185">Reference proteome</keyword>
<comment type="subcellular location">
    <subcellularLocation>
        <location evidence="1">Membrane</location>
        <topology evidence="1">Multi-pass membrane protein</topology>
    </subcellularLocation>
</comment>
<feature type="transmembrane region" description="Helical" evidence="6">
    <location>
        <begin position="478"/>
        <end position="498"/>
    </location>
</feature>
<protein>
    <recommendedName>
        <fullName evidence="9">Major facilitator superfamily (MFS) profile domain-containing protein</fullName>
    </recommendedName>
</protein>
<evidence type="ECO:0000256" key="2">
    <source>
        <dbReference type="ARBA" id="ARBA00005982"/>
    </source>
</evidence>
<feature type="transmembrane region" description="Helical" evidence="6">
    <location>
        <begin position="355"/>
        <end position="375"/>
    </location>
</feature>
<comment type="similarity">
    <text evidence="2">Belongs to the major facilitator superfamily. Proton-dependent oligopeptide transporter (POT/PTR) (TC 2.A.17) family.</text>
</comment>
<name>A0A5N6QFD6_9ROSI</name>
<evidence type="ECO:0008006" key="9">
    <source>
        <dbReference type="Google" id="ProtNLM"/>
    </source>
</evidence>
<organism evidence="7 8">
    <name type="scientific">Carpinus fangiana</name>
    <dbReference type="NCBI Taxonomy" id="176857"/>
    <lineage>
        <taxon>Eukaryota</taxon>
        <taxon>Viridiplantae</taxon>
        <taxon>Streptophyta</taxon>
        <taxon>Embryophyta</taxon>
        <taxon>Tracheophyta</taxon>
        <taxon>Spermatophyta</taxon>
        <taxon>Magnoliopsida</taxon>
        <taxon>eudicotyledons</taxon>
        <taxon>Gunneridae</taxon>
        <taxon>Pentapetalae</taxon>
        <taxon>rosids</taxon>
        <taxon>fabids</taxon>
        <taxon>Fagales</taxon>
        <taxon>Betulaceae</taxon>
        <taxon>Carpinus</taxon>
    </lineage>
</organism>
<gene>
    <name evidence="7" type="ORF">FH972_001585</name>
</gene>
<feature type="transmembrane region" description="Helical" evidence="6">
    <location>
        <begin position="195"/>
        <end position="216"/>
    </location>
</feature>
<dbReference type="InterPro" id="IPR000109">
    <property type="entry name" value="POT_fam"/>
</dbReference>
<dbReference type="Proteomes" id="UP000327013">
    <property type="component" value="Chromosome 1"/>
</dbReference>